<feature type="compositionally biased region" description="Basic and acidic residues" evidence="1">
    <location>
        <begin position="203"/>
        <end position="213"/>
    </location>
</feature>
<name>A0ABR4ZAP4_9NOCA</name>
<dbReference type="RefSeq" id="WP_043676084.1">
    <property type="nucleotide sequence ID" value="NZ_BDCI01000035.1"/>
</dbReference>
<comment type="caution">
    <text evidence="2">The sequence shown here is derived from an EMBL/GenBank/DDBJ whole genome shotgun (WGS) entry which is preliminary data.</text>
</comment>
<evidence type="ECO:0000313" key="3">
    <source>
        <dbReference type="Proteomes" id="UP000031364"/>
    </source>
</evidence>
<dbReference type="PANTHER" id="PTHR23026:SF123">
    <property type="entry name" value="NAD(P)H NITROREDUCTASE RV3131-RELATED"/>
    <property type="match status" value="1"/>
</dbReference>
<protein>
    <submittedName>
        <fullName evidence="2">NAD(P)H nitroreductase</fullName>
    </submittedName>
</protein>
<dbReference type="SUPFAM" id="SSF55469">
    <property type="entry name" value="FMN-dependent nitroreductase-like"/>
    <property type="match status" value="2"/>
</dbReference>
<dbReference type="PANTHER" id="PTHR23026">
    <property type="entry name" value="NADPH NITROREDUCTASE"/>
    <property type="match status" value="1"/>
</dbReference>
<reference evidence="2 3" key="1">
    <citation type="journal article" date="2014" name="Int. J. Syst. Evol. Microbiol.">
        <title>Nocardia vulneris sp. nov., isolated from wounds of human patients in North America.</title>
        <authorList>
            <person name="Lasker B.A."/>
            <person name="Bell M."/>
            <person name="Klenk H.P."/>
            <person name="Sproer C."/>
            <person name="Schumann C."/>
            <person name="Schumann P."/>
            <person name="Brown J.M."/>
        </authorList>
    </citation>
    <scope>NUCLEOTIDE SEQUENCE [LARGE SCALE GENOMIC DNA]</scope>
    <source>
        <strain evidence="2 3">W9851</strain>
    </source>
</reference>
<feature type="region of interest" description="Disordered" evidence="1">
    <location>
        <begin position="189"/>
        <end position="213"/>
    </location>
</feature>
<evidence type="ECO:0000313" key="2">
    <source>
        <dbReference type="EMBL" id="KIA62177.1"/>
    </source>
</evidence>
<evidence type="ECO:0000256" key="1">
    <source>
        <dbReference type="SAM" id="MobiDB-lite"/>
    </source>
</evidence>
<accession>A0ABR4ZAP4</accession>
<keyword evidence="3" id="KW-1185">Reference proteome</keyword>
<proteinExistence type="predicted"/>
<dbReference type="NCBIfam" id="NF047509">
    <property type="entry name" value="Rv3131_FMN_oxido"/>
    <property type="match status" value="1"/>
</dbReference>
<dbReference type="Proteomes" id="UP000031364">
    <property type="component" value="Unassembled WGS sequence"/>
</dbReference>
<dbReference type="EMBL" id="JNFP01000035">
    <property type="protein sequence ID" value="KIA62177.1"/>
    <property type="molecule type" value="Genomic_DNA"/>
</dbReference>
<organism evidence="2 3">
    <name type="scientific">Nocardia vulneris</name>
    <dbReference type="NCBI Taxonomy" id="1141657"/>
    <lineage>
        <taxon>Bacteria</taxon>
        <taxon>Bacillati</taxon>
        <taxon>Actinomycetota</taxon>
        <taxon>Actinomycetes</taxon>
        <taxon>Mycobacteriales</taxon>
        <taxon>Nocardiaceae</taxon>
        <taxon>Nocardia</taxon>
    </lineage>
</organism>
<gene>
    <name evidence="2" type="ORF">FG87_26670</name>
</gene>
<dbReference type="InterPro" id="IPR050627">
    <property type="entry name" value="Nitroreductase/BluB"/>
</dbReference>
<dbReference type="Gene3D" id="3.40.109.10">
    <property type="entry name" value="NADH Oxidase"/>
    <property type="match status" value="1"/>
</dbReference>
<sequence length="326" mass="35801">MDHGMPDDETVRAALRLAVRAPSVHNIQPWRWQIGDRSMHLFLDPDRAIPSTDPDQRDLVLSCGAALHHLRIAFAALGWSAIVHRLPNPDEPNHLAAIELVAHRPTAQDVELSAAISRRQSDRRQFSSWPIPVGYFGLLIERAAGLGVIVRRVTDRSRDRLLDAMRIAAAEHALDADYRFELASWSGRHGSADGVPARSTPRPRSDAEVPARDFTEPQLLDQARTPDTADLLLLATSADDRVSRLRAGEAMSAVLLTAANIGLATCPLSEPLELPLLRNRVRLEVLDDSAHAQVVLRVGWAPTSAGALPVTPRRAIDEVVDQFDVP</sequence>
<dbReference type="InterPro" id="IPR000415">
    <property type="entry name" value="Nitroreductase-like"/>
</dbReference>